<evidence type="ECO:0000313" key="2">
    <source>
        <dbReference type="Proteomes" id="UP001431209"/>
    </source>
</evidence>
<proteinExistence type="predicted"/>
<dbReference type="EMBL" id="JAOPGA020001597">
    <property type="protein sequence ID" value="KAL0489725.1"/>
    <property type="molecule type" value="Genomic_DNA"/>
</dbReference>
<dbReference type="Proteomes" id="UP001431209">
    <property type="component" value="Unassembled WGS sequence"/>
</dbReference>
<sequence>MLENSLLGDSLQQLFDEYDLALFPCMQDVLTESEDSTDNFIHTDTFLEDVIDNYDSNTREIQQKCETDSNSKKRKLDGSDFEEIMDLSPSKRSKILPNEDSLYEYLDQAIL</sequence>
<gene>
    <name evidence="1" type="ORF">AKO1_011564</name>
</gene>
<comment type="caution">
    <text evidence="1">The sequence shown here is derived from an EMBL/GenBank/DDBJ whole genome shotgun (WGS) entry which is preliminary data.</text>
</comment>
<evidence type="ECO:0000313" key="1">
    <source>
        <dbReference type="EMBL" id="KAL0489725.1"/>
    </source>
</evidence>
<protein>
    <submittedName>
        <fullName evidence="1">Myosin</fullName>
    </submittedName>
</protein>
<name>A0AAW2ZJV9_9EUKA</name>
<accession>A0AAW2ZJV9</accession>
<keyword evidence="2" id="KW-1185">Reference proteome</keyword>
<dbReference type="AlphaFoldDB" id="A0AAW2ZJV9"/>
<reference evidence="1 2" key="1">
    <citation type="submission" date="2024-03" db="EMBL/GenBank/DDBJ databases">
        <title>The Acrasis kona genome and developmental transcriptomes reveal deep origins of eukaryotic multicellular pathways.</title>
        <authorList>
            <person name="Sheikh S."/>
            <person name="Fu C.-J."/>
            <person name="Brown M.W."/>
            <person name="Baldauf S.L."/>
        </authorList>
    </citation>
    <scope>NUCLEOTIDE SEQUENCE [LARGE SCALE GENOMIC DNA]</scope>
    <source>
        <strain evidence="1 2">ATCC MYA-3509</strain>
    </source>
</reference>
<organism evidence="1 2">
    <name type="scientific">Acrasis kona</name>
    <dbReference type="NCBI Taxonomy" id="1008807"/>
    <lineage>
        <taxon>Eukaryota</taxon>
        <taxon>Discoba</taxon>
        <taxon>Heterolobosea</taxon>
        <taxon>Tetramitia</taxon>
        <taxon>Eutetramitia</taxon>
        <taxon>Acrasidae</taxon>
        <taxon>Acrasis</taxon>
    </lineage>
</organism>